<dbReference type="AlphaFoldDB" id="A0A3S1B0Y8"/>
<accession>A0A3S1B0Y8</accession>
<comment type="caution">
    <text evidence="1">The sequence shown here is derived from an EMBL/GenBank/DDBJ whole genome shotgun (WGS) entry which is preliminary data.</text>
</comment>
<name>A0A3S1B0Y8_9CYAN</name>
<sequence>MHNAHFKENYLVDKPIKNLMSNQNTVKRSTINIPTKIYGLILSLSANQISFSSTVVMLLTEALEARGLIVDKIEPITKDELKEKP</sequence>
<dbReference type="EMBL" id="RSCL01000015">
    <property type="protein sequence ID" value="RUT02730.1"/>
    <property type="molecule type" value="Genomic_DNA"/>
</dbReference>
<reference evidence="1" key="1">
    <citation type="submission" date="2018-12" db="EMBL/GenBank/DDBJ databases">
        <authorList>
            <person name="Will S."/>
            <person name="Neumann-Schaal M."/>
            <person name="Henke P."/>
        </authorList>
    </citation>
    <scope>NUCLEOTIDE SEQUENCE</scope>
    <source>
        <strain evidence="1">PCC 7102</strain>
    </source>
</reference>
<dbReference type="Proteomes" id="UP000271624">
    <property type="component" value="Unassembled WGS sequence"/>
</dbReference>
<protein>
    <submittedName>
        <fullName evidence="1">Uncharacterized protein</fullName>
    </submittedName>
</protein>
<organism evidence="1 2">
    <name type="scientific">Dulcicalothrix desertica PCC 7102</name>
    <dbReference type="NCBI Taxonomy" id="232991"/>
    <lineage>
        <taxon>Bacteria</taxon>
        <taxon>Bacillati</taxon>
        <taxon>Cyanobacteriota</taxon>
        <taxon>Cyanophyceae</taxon>
        <taxon>Nostocales</taxon>
        <taxon>Calotrichaceae</taxon>
        <taxon>Dulcicalothrix</taxon>
    </lineage>
</organism>
<keyword evidence="2" id="KW-1185">Reference proteome</keyword>
<evidence type="ECO:0000313" key="1">
    <source>
        <dbReference type="EMBL" id="RUT02730.1"/>
    </source>
</evidence>
<reference evidence="1" key="2">
    <citation type="journal article" date="2019" name="Genome Biol. Evol.">
        <title>Day and night: Metabolic profiles and evolutionary relationships of six axenic non-marine cyanobacteria.</title>
        <authorList>
            <person name="Will S.E."/>
            <person name="Henke P."/>
            <person name="Boedeker C."/>
            <person name="Huang S."/>
            <person name="Brinkmann H."/>
            <person name="Rohde M."/>
            <person name="Jarek M."/>
            <person name="Friedl T."/>
            <person name="Seufert S."/>
            <person name="Schumacher M."/>
            <person name="Overmann J."/>
            <person name="Neumann-Schaal M."/>
            <person name="Petersen J."/>
        </authorList>
    </citation>
    <scope>NUCLEOTIDE SEQUENCE [LARGE SCALE GENOMIC DNA]</scope>
    <source>
        <strain evidence="1">PCC 7102</strain>
    </source>
</reference>
<gene>
    <name evidence="1" type="ORF">DSM106972_056500</name>
</gene>
<proteinExistence type="predicted"/>
<evidence type="ECO:0000313" key="2">
    <source>
        <dbReference type="Proteomes" id="UP000271624"/>
    </source>
</evidence>